<organism evidence="1">
    <name type="scientific">Iridovirus sp</name>
    <dbReference type="NCBI Taxonomy" id="135728"/>
    <lineage>
        <taxon>Viruses</taxon>
        <taxon>Varidnaviria</taxon>
        <taxon>Bamfordvirae</taxon>
        <taxon>Nucleocytoviricota</taxon>
        <taxon>Megaviricetes</taxon>
        <taxon>Pimascovirales</taxon>
        <taxon>Pimascovirales incertae sedis</taxon>
        <taxon>Iridoviridae</taxon>
        <taxon>Betairidovirinae</taxon>
        <taxon>Iridovirus</taxon>
    </lineage>
</organism>
<name>A0AAU7YCR7_9VIRU</name>
<evidence type="ECO:0000313" key="1">
    <source>
        <dbReference type="EMBL" id="XBY85700.1"/>
    </source>
</evidence>
<accession>A0AAU7YCR7</accession>
<proteinExistence type="predicted"/>
<reference evidence="1" key="1">
    <citation type="submission" date="2024-05" db="EMBL/GenBank/DDBJ databases">
        <title>Complete genomes of an iridovirus, and two densoviruses identified in lab reared social spiders in California, USA.</title>
        <authorList>
            <person name="Millerwise S."/>
            <person name="Lund M.C."/>
            <person name="Schmidlin K."/>
            <person name="Kraberger S."/>
            <person name="Harrison J."/>
            <person name="Cease A."/>
            <person name="Pinter-Wollman N."/>
            <person name="Varsani A."/>
        </authorList>
    </citation>
    <scope>NUCLEOTIDE SEQUENCE</scope>
    <source>
        <strain evidence="1">SocP20</strain>
    </source>
</reference>
<dbReference type="EMBL" id="PP847201">
    <property type="protein sequence ID" value="XBY85700.1"/>
    <property type="molecule type" value="Genomic_DNA"/>
</dbReference>
<protein>
    <submittedName>
        <fullName evidence="1">Uncharacterized protein</fullName>
    </submittedName>
</protein>
<sequence length="56" mass="7151">MFVLKLNLYYLILNIHTHHYKNLILNYLYHPKYQDNRKELTFYFLQILLNRFFEKV</sequence>